<reference evidence="2 3" key="1">
    <citation type="journal article" date="2012" name="J. Bacteriol.">
        <title>Draft Genome Sequences for Two Metal-Reducing Pelosinus fermentans Strains Isolated from a Cr(VI)-Contaminated Site and for Type Strain R7.</title>
        <authorList>
            <person name="Brown S.D."/>
            <person name="Podar M."/>
            <person name="Klingeman D.M."/>
            <person name="Johnson C.M."/>
            <person name="Yang Z.K."/>
            <person name="Utturkar S.M."/>
            <person name="Land M.L."/>
            <person name="Mosher J.J."/>
            <person name="Hurt R.A.Jr."/>
            <person name="Phelps T.J."/>
            <person name="Palumbo A.V."/>
            <person name="Arkin A.P."/>
            <person name="Hazen T.C."/>
            <person name="Elias D.A."/>
        </authorList>
    </citation>
    <scope>NUCLEOTIDE SEQUENCE [LARGE SCALE GENOMIC DNA]</scope>
    <source>
        <strain evidence="2 3">B4</strain>
    </source>
</reference>
<keyword evidence="3" id="KW-1185">Reference proteome</keyword>
<evidence type="ECO:0000313" key="3">
    <source>
        <dbReference type="Proteomes" id="UP000004324"/>
    </source>
</evidence>
<dbReference type="InterPro" id="IPR022742">
    <property type="entry name" value="Hydrolase_4"/>
</dbReference>
<dbReference type="PATRIC" id="fig|1149862.3.peg.1911"/>
<dbReference type="PANTHER" id="PTHR43265">
    <property type="entry name" value="ESTERASE ESTD"/>
    <property type="match status" value="1"/>
</dbReference>
<dbReference type="Pfam" id="PF12146">
    <property type="entry name" value="Hydrolase_4"/>
    <property type="match status" value="1"/>
</dbReference>
<dbReference type="OrthoDB" id="9780269at2"/>
<evidence type="ECO:0000313" key="2">
    <source>
        <dbReference type="EMBL" id="EIW18962.1"/>
    </source>
</evidence>
<evidence type="ECO:0000259" key="1">
    <source>
        <dbReference type="Pfam" id="PF12146"/>
    </source>
</evidence>
<gene>
    <name evidence="2" type="ORF">FB4_0487</name>
</gene>
<sequence>MEKQVSIHTDSQQLSGVLHIPDCNKDEKRPVIVICHGFISSKVGQHRLFVTLARNLCLAGYAVLRFDFSGCGESSGEYQDITTTQQIKEAVKVIDSLEEYPEIDLTNITLLGHSLGGAIATSVAASDGRIQQLILLSPVANPFDDIVKIIGQERYQKCLEESSVNFEGFELGRTLFLSLAELRPLAEIHKFHKNVLLIHGSEDLETPLDNAYQYQKRLEQRTEGHSDLKIIKDADHCYCSATWKKELSELILHWLKDHAAL</sequence>
<feature type="domain" description="Serine aminopeptidase S33" evidence="1">
    <location>
        <begin position="27"/>
        <end position="143"/>
    </location>
</feature>
<dbReference type="EMBL" id="AKVJ01000022">
    <property type="protein sequence ID" value="EIW18962.1"/>
    <property type="molecule type" value="Genomic_DNA"/>
</dbReference>
<dbReference type="InterPro" id="IPR029058">
    <property type="entry name" value="AB_hydrolase_fold"/>
</dbReference>
<accession>I9B1F0</accession>
<organism evidence="2 3">
    <name type="scientific">Pelosinus fermentans B4</name>
    <dbReference type="NCBI Taxonomy" id="1149862"/>
    <lineage>
        <taxon>Bacteria</taxon>
        <taxon>Bacillati</taxon>
        <taxon>Bacillota</taxon>
        <taxon>Negativicutes</taxon>
        <taxon>Selenomonadales</taxon>
        <taxon>Sporomusaceae</taxon>
        <taxon>Pelosinus</taxon>
    </lineage>
</organism>
<proteinExistence type="predicted"/>
<dbReference type="InterPro" id="IPR053145">
    <property type="entry name" value="AB_hydrolase_Est10"/>
</dbReference>
<name>I9B1F0_9FIRM</name>
<dbReference type="RefSeq" id="WP_007933467.1">
    <property type="nucleotide sequence ID" value="NZ_AKVJ01000022.1"/>
</dbReference>
<comment type="caution">
    <text evidence="2">The sequence shown here is derived from an EMBL/GenBank/DDBJ whole genome shotgun (WGS) entry which is preliminary data.</text>
</comment>
<dbReference type="Proteomes" id="UP000004324">
    <property type="component" value="Unassembled WGS sequence"/>
</dbReference>
<keyword evidence="2" id="KW-0378">Hydrolase</keyword>
<dbReference type="PANTHER" id="PTHR43265:SF1">
    <property type="entry name" value="ESTERASE ESTD"/>
    <property type="match status" value="1"/>
</dbReference>
<dbReference type="AlphaFoldDB" id="I9B1F0"/>
<protein>
    <submittedName>
        <fullName evidence="2">Hydrolase of the alpha/beta superfamily</fullName>
    </submittedName>
</protein>
<dbReference type="GO" id="GO:0052689">
    <property type="term" value="F:carboxylic ester hydrolase activity"/>
    <property type="evidence" value="ECO:0007669"/>
    <property type="project" value="TreeGrafter"/>
</dbReference>
<dbReference type="SUPFAM" id="SSF53474">
    <property type="entry name" value="alpha/beta-Hydrolases"/>
    <property type="match status" value="1"/>
</dbReference>
<dbReference type="Gene3D" id="3.40.50.1820">
    <property type="entry name" value="alpha/beta hydrolase"/>
    <property type="match status" value="1"/>
</dbReference>